<dbReference type="GO" id="GO:0030598">
    <property type="term" value="F:rRNA N-glycosylase activity"/>
    <property type="evidence" value="ECO:0007669"/>
    <property type="project" value="UniProtKB-EC"/>
</dbReference>
<dbReference type="InterPro" id="IPR017989">
    <property type="entry name" value="Ribosome_inactivat_1/2"/>
</dbReference>
<dbReference type="EMBL" id="JAKUCV010000669">
    <property type="protein sequence ID" value="KAJ4849221.1"/>
    <property type="molecule type" value="Genomic_DNA"/>
</dbReference>
<dbReference type="InterPro" id="IPR016138">
    <property type="entry name" value="Ribosome_inactivat_prot_sub1"/>
</dbReference>
<dbReference type="AlphaFoldDB" id="A0A9Q0GG97"/>
<proteinExistence type="inferred from homology"/>
<comment type="function">
    <text evidence="4">The A chain is responsible for inhibiting protein synthesis through the catalytic inactivation of 60S ribosomal subunits by removing adenine from position 4,324 of 28S rRNA. The B chain binds to cell receptors and probably facilitates the entry into the cell of the A chain; B chains are also responsible for cell agglutination (lectin activity).</text>
</comment>
<comment type="similarity">
    <text evidence="1">In the N-terminal section; belongs to the ribosome-inactivating protein family. Type 2 RIP subfamily.</text>
</comment>
<accession>A0A9Q0GG97</accession>
<evidence type="ECO:0000256" key="1">
    <source>
        <dbReference type="ARBA" id="ARBA00010414"/>
    </source>
</evidence>
<dbReference type="Pfam" id="PF00652">
    <property type="entry name" value="Ricin_B_lectin"/>
    <property type="match status" value="1"/>
</dbReference>
<keyword evidence="4" id="KW-0378">Hydrolase</keyword>
<dbReference type="EC" id="3.2.2.22" evidence="4"/>
<dbReference type="Gene3D" id="3.40.420.10">
    <property type="entry name" value="Ricin (A subunit), domain 1"/>
    <property type="match status" value="1"/>
</dbReference>
<keyword evidence="4" id="KW-0800">Toxin</keyword>
<dbReference type="Gene3D" id="2.80.10.50">
    <property type="match status" value="1"/>
</dbReference>
<keyword evidence="7" id="KW-1185">Reference proteome</keyword>
<dbReference type="SUPFAM" id="SSF50370">
    <property type="entry name" value="Ricin B-like lectins"/>
    <property type="match status" value="1"/>
</dbReference>
<dbReference type="OrthoDB" id="1704365at2759"/>
<dbReference type="Pfam" id="PF00161">
    <property type="entry name" value="RIP"/>
    <property type="match status" value="1"/>
</dbReference>
<keyword evidence="4" id="KW-0611">Plant defense</keyword>
<dbReference type="GO" id="GO:0090729">
    <property type="term" value="F:toxin activity"/>
    <property type="evidence" value="ECO:0007669"/>
    <property type="project" value="UniProtKB-KW"/>
</dbReference>
<feature type="domain" description="Ricin B lectin" evidence="5">
    <location>
        <begin position="362"/>
        <end position="469"/>
    </location>
</feature>
<dbReference type="GO" id="GO:0017148">
    <property type="term" value="P:negative regulation of translation"/>
    <property type="evidence" value="ECO:0007669"/>
    <property type="project" value="UniProtKB-KW"/>
</dbReference>
<comment type="similarity">
    <text evidence="4">Belongs to the ribosome-inactivating protein family.</text>
</comment>
<dbReference type="Proteomes" id="UP001141552">
    <property type="component" value="Unassembled WGS sequence"/>
</dbReference>
<evidence type="ECO:0000313" key="7">
    <source>
        <dbReference type="Proteomes" id="UP001141552"/>
    </source>
</evidence>
<keyword evidence="2" id="KW-1015">Disulfide bond</keyword>
<dbReference type="InterPro" id="IPR001574">
    <property type="entry name" value="Ribosome_inactivat_prot"/>
</dbReference>
<evidence type="ECO:0000256" key="2">
    <source>
        <dbReference type="ARBA" id="ARBA00023157"/>
    </source>
</evidence>
<comment type="subunit">
    <text evidence="4">Might form dimers or tetramers of disulfide-linked A and B chains.</text>
</comment>
<dbReference type="Gene3D" id="4.10.470.10">
    <property type="entry name" value="Ricin (A Subunit), domain 2"/>
    <property type="match status" value="1"/>
</dbReference>
<gene>
    <name evidence="6" type="ORF">Tsubulata_011466</name>
</gene>
<evidence type="ECO:0000256" key="4">
    <source>
        <dbReference type="RuleBase" id="RU004915"/>
    </source>
</evidence>
<evidence type="ECO:0000313" key="6">
    <source>
        <dbReference type="EMBL" id="KAJ4849221.1"/>
    </source>
</evidence>
<dbReference type="InterPro" id="IPR016139">
    <property type="entry name" value="Ribosome_inactivat_prot_sub2"/>
</dbReference>
<evidence type="ECO:0000256" key="3">
    <source>
        <dbReference type="ARBA" id="ARBA00023180"/>
    </source>
</evidence>
<dbReference type="PRINTS" id="PR00396">
    <property type="entry name" value="SHIGARICIN"/>
</dbReference>
<sequence length="493" mass="54694">MFAIIGLQMREMKVWRVVIAAWVCWVLVVGTGRVCSSPAAGLMLSESDDVADKGKLDNGQPAQLGRFSLNKDSTTGDEYKDFIDGLITNSLADPNANKANLIKRLPASWLTVDDDGNSIYGLLELENTDITNCVVTLVISMNDLYLLGFHSSPAATNNAYYYFTDRAEAPGAGSLFPGATSVSLRYDGSYSGGLSGRDTVSLGLQPLWVAVKTLYQRLGDRNDWKTSLLVVVQMMLESIRFGVVLNDLVDNWYDFTNPTPLMIEVQNEWGTLSDSYRKALDEEDNVFTPPIYLDNWGTEIEMISEDEEDISRRLVTLMGKPNPRTLHQLMIIRPPVITSWPQQLQGGEIIITTTRVGGGGPDGLCVEVANDHQALDYEKEEVLLLSPCKSSTDPSLANQLWTFVKDDGTLRSYSNNWCVTMNYSSSQDDVIVVQECSIHLPEYYQHWELTREGCIKNMASGLFLTVDYPTHRIMVAPSSPHLRAGDVDLLSSA</sequence>
<dbReference type="PROSITE" id="PS50231">
    <property type="entry name" value="RICIN_B_LECTIN"/>
    <property type="match status" value="1"/>
</dbReference>
<keyword evidence="4" id="KW-0652">Protein synthesis inhibitor</keyword>
<dbReference type="PANTHER" id="PTHR33453">
    <property type="match status" value="1"/>
</dbReference>
<reference evidence="6" key="2">
    <citation type="journal article" date="2023" name="Plants (Basel)">
        <title>Annotation of the Turnera subulata (Passifloraceae) Draft Genome Reveals the S-Locus Evolved after the Divergence of Turneroideae from Passifloroideae in a Stepwise Manner.</title>
        <authorList>
            <person name="Henning P.M."/>
            <person name="Roalson E.H."/>
            <person name="Mir W."/>
            <person name="McCubbin A.G."/>
            <person name="Shore J.S."/>
        </authorList>
    </citation>
    <scope>NUCLEOTIDE SEQUENCE</scope>
    <source>
        <strain evidence="6">F60SS</strain>
    </source>
</reference>
<dbReference type="GO" id="GO:0006952">
    <property type="term" value="P:defense response"/>
    <property type="evidence" value="ECO:0007669"/>
    <property type="project" value="UniProtKB-KW"/>
</dbReference>
<dbReference type="PANTHER" id="PTHR33453:SF34">
    <property type="entry name" value="RIBOSOME-INACTIVATING PROTEIN"/>
    <property type="match status" value="1"/>
</dbReference>
<comment type="caution">
    <text evidence="6">The sequence shown here is derived from an EMBL/GenBank/DDBJ whole genome shotgun (WGS) entry which is preliminary data.</text>
</comment>
<comment type="catalytic activity">
    <reaction evidence="4">
        <text>Endohydrolysis of the N-glycosidic bond at one specific adenosine on the 28S rRNA.</text>
        <dbReference type="EC" id="3.2.2.22"/>
    </reaction>
</comment>
<dbReference type="InterPro" id="IPR036041">
    <property type="entry name" value="Ribosome-inact_prot_sf"/>
</dbReference>
<dbReference type="InterPro" id="IPR035992">
    <property type="entry name" value="Ricin_B-like_lectins"/>
</dbReference>
<evidence type="ECO:0000259" key="5">
    <source>
        <dbReference type="Pfam" id="PF00652"/>
    </source>
</evidence>
<organism evidence="6 7">
    <name type="scientific">Turnera subulata</name>
    <dbReference type="NCBI Taxonomy" id="218843"/>
    <lineage>
        <taxon>Eukaryota</taxon>
        <taxon>Viridiplantae</taxon>
        <taxon>Streptophyta</taxon>
        <taxon>Embryophyta</taxon>
        <taxon>Tracheophyta</taxon>
        <taxon>Spermatophyta</taxon>
        <taxon>Magnoliopsida</taxon>
        <taxon>eudicotyledons</taxon>
        <taxon>Gunneridae</taxon>
        <taxon>Pentapetalae</taxon>
        <taxon>rosids</taxon>
        <taxon>fabids</taxon>
        <taxon>Malpighiales</taxon>
        <taxon>Passifloraceae</taxon>
        <taxon>Turnera</taxon>
    </lineage>
</organism>
<dbReference type="SUPFAM" id="SSF56371">
    <property type="entry name" value="Ribosome inactivating proteins (RIP)"/>
    <property type="match status" value="1"/>
</dbReference>
<reference evidence="6" key="1">
    <citation type="submission" date="2022-02" db="EMBL/GenBank/DDBJ databases">
        <authorList>
            <person name="Henning P.M."/>
            <person name="McCubbin A.G."/>
            <person name="Shore J.S."/>
        </authorList>
    </citation>
    <scope>NUCLEOTIDE SEQUENCE</scope>
    <source>
        <strain evidence="6">F60SS</strain>
        <tissue evidence="6">Leaves</tissue>
    </source>
</reference>
<name>A0A9Q0GG97_9ROSI</name>
<protein>
    <recommendedName>
        <fullName evidence="4">Ribosome-inactivating protein</fullName>
    </recommendedName>
    <component>
        <recommendedName>
            <fullName evidence="4">Ribosome-inactivating protein chain A</fullName>
        </recommendedName>
        <alternativeName>
            <fullName evidence="4">rRNA N-glycosidase</fullName>
            <ecNumber evidence="4">3.2.2.22</ecNumber>
        </alternativeName>
    </component>
    <component>
        <recommendedName>
            <fullName evidence="4">Ribosome-inactivating protein chain B</fullName>
        </recommendedName>
    </component>
</protein>
<keyword evidence="3" id="KW-0325">Glycoprotein</keyword>
<dbReference type="InterPro" id="IPR000772">
    <property type="entry name" value="Ricin_B_lectin"/>
</dbReference>